<dbReference type="GO" id="GO:0016020">
    <property type="term" value="C:membrane"/>
    <property type="evidence" value="ECO:0007669"/>
    <property type="project" value="InterPro"/>
</dbReference>
<dbReference type="PANTHER" id="PTHR19271">
    <property type="entry name" value="CYTOCHROME B"/>
    <property type="match status" value="1"/>
</dbReference>
<dbReference type="GO" id="GO:0022904">
    <property type="term" value="P:respiratory electron transport chain"/>
    <property type="evidence" value="ECO:0007669"/>
    <property type="project" value="InterPro"/>
</dbReference>
<keyword evidence="1" id="KW-0812">Transmembrane</keyword>
<feature type="transmembrane region" description="Helical" evidence="1">
    <location>
        <begin position="210"/>
        <end position="230"/>
    </location>
</feature>
<proteinExistence type="predicted"/>
<dbReference type="RefSeq" id="WP_047809482.1">
    <property type="nucleotide sequence ID" value="NZ_LDZY01000005.1"/>
</dbReference>
<accession>A0A0J1FRS2</accession>
<dbReference type="GO" id="GO:0016491">
    <property type="term" value="F:oxidoreductase activity"/>
    <property type="evidence" value="ECO:0007669"/>
    <property type="project" value="InterPro"/>
</dbReference>
<dbReference type="PATRIC" id="fig|476652.3.peg.1633"/>
<feature type="transmembrane region" description="Helical" evidence="1">
    <location>
        <begin position="144"/>
        <end position="165"/>
    </location>
</feature>
<dbReference type="InterPro" id="IPR005797">
    <property type="entry name" value="Cyt_b/b6_N"/>
</dbReference>
<keyword evidence="1" id="KW-1133">Transmembrane helix</keyword>
<organism evidence="3 4">
    <name type="scientific">Desulfosporosinus acididurans</name>
    <dbReference type="NCBI Taxonomy" id="476652"/>
    <lineage>
        <taxon>Bacteria</taxon>
        <taxon>Bacillati</taxon>
        <taxon>Bacillota</taxon>
        <taxon>Clostridia</taxon>
        <taxon>Eubacteriales</taxon>
        <taxon>Desulfitobacteriaceae</taxon>
        <taxon>Desulfosporosinus</taxon>
    </lineage>
</organism>
<name>A0A0J1FRS2_9FIRM</name>
<dbReference type="PANTHER" id="PTHR19271:SF16">
    <property type="entry name" value="CYTOCHROME B"/>
    <property type="match status" value="1"/>
</dbReference>
<reference evidence="3 4" key="1">
    <citation type="submission" date="2015-06" db="EMBL/GenBank/DDBJ databases">
        <title>Draft genome of the moderately acidophilic sulfate reducer Candidatus Desulfosporosinus acididurans strain M1.</title>
        <authorList>
            <person name="Poehlein A."/>
            <person name="Petzsch P."/>
            <person name="Johnson B.D."/>
            <person name="Schloemann M."/>
            <person name="Daniel R."/>
            <person name="Muehling M."/>
        </authorList>
    </citation>
    <scope>NUCLEOTIDE SEQUENCE [LARGE SCALE GENOMIC DNA]</scope>
    <source>
        <strain evidence="3 4">M1</strain>
    </source>
</reference>
<dbReference type="SUPFAM" id="SSF81342">
    <property type="entry name" value="Transmembrane di-heme cytochromes"/>
    <property type="match status" value="1"/>
</dbReference>
<evidence type="ECO:0000313" key="4">
    <source>
        <dbReference type="Proteomes" id="UP000036356"/>
    </source>
</evidence>
<feature type="transmembrane region" description="Helical" evidence="1">
    <location>
        <begin position="56"/>
        <end position="82"/>
    </location>
</feature>
<comment type="caution">
    <text evidence="3">The sequence shown here is derived from an EMBL/GenBank/DDBJ whole genome shotgun (WGS) entry which is preliminary data.</text>
</comment>
<keyword evidence="1" id="KW-0472">Membrane</keyword>
<evidence type="ECO:0000256" key="1">
    <source>
        <dbReference type="SAM" id="Phobius"/>
    </source>
</evidence>
<dbReference type="PROSITE" id="PS51002">
    <property type="entry name" value="CYTB_NTER"/>
    <property type="match status" value="1"/>
</dbReference>
<keyword evidence="4" id="KW-1185">Reference proteome</keyword>
<feature type="transmembrane region" description="Helical" evidence="1">
    <location>
        <begin position="89"/>
        <end position="107"/>
    </location>
</feature>
<dbReference type="InterPro" id="IPR016174">
    <property type="entry name" value="Di-haem_cyt_TM"/>
</dbReference>
<dbReference type="GO" id="GO:0009055">
    <property type="term" value="F:electron transfer activity"/>
    <property type="evidence" value="ECO:0007669"/>
    <property type="project" value="InterPro"/>
</dbReference>
<dbReference type="Pfam" id="PF00033">
    <property type="entry name" value="Cytochrome_B"/>
    <property type="match status" value="1"/>
</dbReference>
<dbReference type="InterPro" id="IPR027387">
    <property type="entry name" value="Cytb/b6-like_sf"/>
</dbReference>
<dbReference type="Proteomes" id="UP000036356">
    <property type="component" value="Unassembled WGS sequence"/>
</dbReference>
<evidence type="ECO:0000259" key="2">
    <source>
        <dbReference type="PROSITE" id="PS51002"/>
    </source>
</evidence>
<feature type="domain" description="Cytochrome b/b6 N-terminal region profile" evidence="2">
    <location>
        <begin position="16"/>
        <end position="241"/>
    </location>
</feature>
<gene>
    <name evidence="3" type="primary">qcrB</name>
    <name evidence="3" type="ORF">DEAC_c15790</name>
</gene>
<dbReference type="AlphaFoldDB" id="A0A0J1FRS2"/>
<dbReference type="Gene3D" id="1.20.810.10">
    <property type="entry name" value="Cytochrome Bc1 Complex, Chain C"/>
    <property type="match status" value="1"/>
</dbReference>
<sequence length="241" mass="26863">MKDSKETETSVQRPILMSDHDQKEKLSPVHKLEGNSRNNFINHVRPRFISERVLSVFYTFCLGGLSFLAFLMLGITGILLMFHYQPGASSGYSSVLTIGSVIPYGYIIRNLHYWSAQIMIVTVNLHMVRVVWTHSYKPPRQLNWLVGVGLLVLVLVLDFTGYLLVGSQESGAAATVAANLLKQIPGLGTALAQIALGEPSALSGSTLVVYVWHCAVLPLAMLWLQLYHFWRIRRDGGVRPL</sequence>
<dbReference type="EMBL" id="LDZY01000005">
    <property type="protein sequence ID" value="KLU66180.1"/>
    <property type="molecule type" value="Genomic_DNA"/>
</dbReference>
<dbReference type="STRING" id="476652.DEAC_c15790"/>
<protein>
    <submittedName>
        <fullName evidence="3">Menaquinol-cytochrome c reductase cytochrome b subunit</fullName>
    </submittedName>
</protein>
<evidence type="ECO:0000313" key="3">
    <source>
        <dbReference type="EMBL" id="KLU66180.1"/>
    </source>
</evidence>